<protein>
    <submittedName>
        <fullName evidence="1">Uncharacterized protein</fullName>
    </submittedName>
</protein>
<accession>A0A1A3TWK1</accession>
<evidence type="ECO:0000313" key="2">
    <source>
        <dbReference type="Proteomes" id="UP000093759"/>
    </source>
</evidence>
<organism evidence="1 2">
    <name type="scientific">Mycolicibacter sinensis (strain JDM601)</name>
    <name type="common">Mycobacterium sinense</name>
    <dbReference type="NCBI Taxonomy" id="875328"/>
    <lineage>
        <taxon>Bacteria</taxon>
        <taxon>Bacillati</taxon>
        <taxon>Actinomycetota</taxon>
        <taxon>Actinomycetes</taxon>
        <taxon>Mycobacteriales</taxon>
        <taxon>Mycobacteriaceae</taxon>
        <taxon>Mycolicibacter</taxon>
    </lineage>
</organism>
<sequence>MSVELIDVAQRLAQVGYVVIPAVRFGPTGKQLRPTWSVPDSGLCLPVSDCPAAKSKAVPLELGEGSLIRGV</sequence>
<gene>
    <name evidence="1" type="ORF">A5648_04660</name>
</gene>
<dbReference type="AlphaFoldDB" id="A0A1A3TWK1"/>
<name>A0A1A3TWK1_MYCSD</name>
<proteinExistence type="predicted"/>
<comment type="caution">
    <text evidence="1">The sequence shown here is derived from an EMBL/GenBank/DDBJ whole genome shotgun (WGS) entry which is preliminary data.</text>
</comment>
<dbReference type="Proteomes" id="UP000093759">
    <property type="component" value="Unassembled WGS sequence"/>
</dbReference>
<dbReference type="EMBL" id="LZMF01000079">
    <property type="protein sequence ID" value="OBK87009.1"/>
    <property type="molecule type" value="Genomic_DNA"/>
</dbReference>
<reference evidence="2" key="1">
    <citation type="submission" date="2016-06" db="EMBL/GenBank/DDBJ databases">
        <authorList>
            <person name="Sutton G."/>
            <person name="Brinkac L."/>
            <person name="Sanka R."/>
            <person name="Adams M."/>
            <person name="Lau E."/>
            <person name="Garcia-Basteiro A."/>
            <person name="Lopez-Varela E."/>
            <person name="Palencia S."/>
        </authorList>
    </citation>
    <scope>NUCLEOTIDE SEQUENCE [LARGE SCALE GENOMIC DNA]</scope>
    <source>
        <strain evidence="2">1274684.2</strain>
    </source>
</reference>
<evidence type="ECO:0000313" key="1">
    <source>
        <dbReference type="EMBL" id="OBK87009.1"/>
    </source>
</evidence>